<evidence type="ECO:0000256" key="14">
    <source>
        <dbReference type="RuleBase" id="RU003691"/>
    </source>
</evidence>
<dbReference type="Gene3D" id="3.40.30.10">
    <property type="entry name" value="Glutaredoxin"/>
    <property type="match status" value="1"/>
</dbReference>
<dbReference type="PROSITE" id="PS00076">
    <property type="entry name" value="PYRIDINE_REDOX_1"/>
    <property type="match status" value="1"/>
</dbReference>
<comment type="similarity">
    <text evidence="3 14">Belongs to the class-I pyridine nucleotide-disulfide oxidoreductase family.</text>
</comment>
<evidence type="ECO:0000313" key="19">
    <source>
        <dbReference type="Proteomes" id="UP000030764"/>
    </source>
</evidence>
<dbReference type="Gene3D" id="3.30.200.20">
    <property type="entry name" value="Phosphorylase Kinase, domain 1"/>
    <property type="match status" value="1"/>
</dbReference>
<dbReference type="Pfam" id="PF07714">
    <property type="entry name" value="PK_Tyr_Ser-Thr"/>
    <property type="match status" value="1"/>
</dbReference>
<evidence type="ECO:0000256" key="3">
    <source>
        <dbReference type="ARBA" id="ARBA00007532"/>
    </source>
</evidence>
<keyword evidence="12" id="KW-1015">Disulfide bond</keyword>
<dbReference type="GO" id="GO:0005829">
    <property type="term" value="C:cytosol"/>
    <property type="evidence" value="ECO:0007669"/>
    <property type="project" value="TreeGrafter"/>
</dbReference>
<dbReference type="InterPro" id="IPR023753">
    <property type="entry name" value="FAD/NAD-binding_dom"/>
</dbReference>
<evidence type="ECO:0000256" key="1">
    <source>
        <dbReference type="ARBA" id="ARBA00001974"/>
    </source>
</evidence>
<dbReference type="InterPro" id="IPR046952">
    <property type="entry name" value="GSHR/TRXR-like"/>
</dbReference>
<name>A0A085LUI7_9BILA</name>
<dbReference type="PRINTS" id="PR00368">
    <property type="entry name" value="FADPNR"/>
</dbReference>
<dbReference type="InterPro" id="IPR000719">
    <property type="entry name" value="Prot_kinase_dom"/>
</dbReference>
<dbReference type="EC" id="1.8.1.9" evidence="4"/>
<dbReference type="Pfam" id="PF07992">
    <property type="entry name" value="Pyr_redox_2"/>
    <property type="match status" value="2"/>
</dbReference>
<dbReference type="Gene3D" id="1.10.510.10">
    <property type="entry name" value="Transferase(Phosphotransferase) domain 1"/>
    <property type="match status" value="1"/>
</dbReference>
<evidence type="ECO:0000256" key="6">
    <source>
        <dbReference type="ARBA" id="ARBA00022553"/>
    </source>
</evidence>
<dbReference type="PRINTS" id="PR00411">
    <property type="entry name" value="PNDRDTASEI"/>
</dbReference>
<dbReference type="GO" id="GO:0004362">
    <property type="term" value="F:glutathione-disulfide reductase (NADPH) activity"/>
    <property type="evidence" value="ECO:0007669"/>
    <property type="project" value="TreeGrafter"/>
</dbReference>
<feature type="domain" description="Protein kinase" evidence="16">
    <location>
        <begin position="99"/>
        <end position="431"/>
    </location>
</feature>
<dbReference type="GO" id="GO:0005739">
    <property type="term" value="C:mitochondrion"/>
    <property type="evidence" value="ECO:0007669"/>
    <property type="project" value="TreeGrafter"/>
</dbReference>
<keyword evidence="11 14" id="KW-0560">Oxidoreductase</keyword>
<reference evidence="17 19" key="1">
    <citation type="journal article" date="2014" name="Nat. Genet.">
        <title>Genome and transcriptome of the porcine whipworm Trichuris suis.</title>
        <authorList>
            <person name="Jex A.R."/>
            <person name="Nejsum P."/>
            <person name="Schwarz E.M."/>
            <person name="Hu L."/>
            <person name="Young N.D."/>
            <person name="Hall R.S."/>
            <person name="Korhonen P.K."/>
            <person name="Liao S."/>
            <person name="Thamsborg S."/>
            <person name="Xia J."/>
            <person name="Xu P."/>
            <person name="Wang S."/>
            <person name="Scheerlinck J.P."/>
            <person name="Hofmann A."/>
            <person name="Sternberg P.W."/>
            <person name="Wang J."/>
            <person name="Gasser R.B."/>
        </authorList>
    </citation>
    <scope>NUCLEOTIDE SEQUENCE [LARGE SCALE GENOMIC DNA]</scope>
    <source>
        <strain evidence="18">DCEP-RM93F</strain>
        <strain evidence="17">DCEP-RM93M</strain>
    </source>
</reference>
<dbReference type="PANTHER" id="PTHR42737">
    <property type="entry name" value="GLUTATHIONE REDUCTASE"/>
    <property type="match status" value="1"/>
</dbReference>
<dbReference type="InterPro" id="IPR012999">
    <property type="entry name" value="Pyr_OxRdtase_I_AS"/>
</dbReference>
<gene>
    <name evidence="17" type="ORF">M513_10488</name>
    <name evidence="18" type="ORF">M514_10488</name>
</gene>
<evidence type="ECO:0000256" key="12">
    <source>
        <dbReference type="ARBA" id="ARBA00023157"/>
    </source>
</evidence>
<dbReference type="EMBL" id="KL363288">
    <property type="protein sequence ID" value="KFD48633.1"/>
    <property type="molecule type" value="Genomic_DNA"/>
</dbReference>
<keyword evidence="7 14" id="KW-0285">Flavoprotein</keyword>
<evidence type="ECO:0000256" key="15">
    <source>
        <dbReference type="SAM" id="MobiDB-lite"/>
    </source>
</evidence>
<evidence type="ECO:0000256" key="4">
    <source>
        <dbReference type="ARBA" id="ARBA00012610"/>
    </source>
</evidence>
<dbReference type="EMBL" id="KL367599">
    <property type="protein sequence ID" value="KFD62253.1"/>
    <property type="molecule type" value="Genomic_DNA"/>
</dbReference>
<organism evidence="17 19">
    <name type="scientific">Trichuris suis</name>
    <name type="common">pig whipworm</name>
    <dbReference type="NCBI Taxonomy" id="68888"/>
    <lineage>
        <taxon>Eukaryota</taxon>
        <taxon>Metazoa</taxon>
        <taxon>Ecdysozoa</taxon>
        <taxon>Nematoda</taxon>
        <taxon>Enoplea</taxon>
        <taxon>Dorylaimia</taxon>
        <taxon>Trichinellida</taxon>
        <taxon>Trichuridae</taxon>
        <taxon>Trichuris</taxon>
    </lineage>
</organism>
<dbReference type="Gene3D" id="3.50.50.60">
    <property type="entry name" value="FAD/NAD(P)-binding domain"/>
    <property type="match status" value="4"/>
</dbReference>
<dbReference type="Proteomes" id="UP000030758">
    <property type="component" value="Unassembled WGS sequence"/>
</dbReference>
<keyword evidence="6" id="KW-0597">Phosphoprotein</keyword>
<keyword evidence="5" id="KW-0963">Cytoplasm</keyword>
<evidence type="ECO:0000256" key="8">
    <source>
        <dbReference type="ARBA" id="ARBA00022827"/>
    </source>
</evidence>
<dbReference type="InterPro" id="IPR016156">
    <property type="entry name" value="FAD/NAD-linked_Rdtase_dimer_sf"/>
</dbReference>
<dbReference type="Gene3D" id="3.30.390.30">
    <property type="match status" value="1"/>
</dbReference>
<dbReference type="SUPFAM" id="SSF55424">
    <property type="entry name" value="FAD/NAD-linked reductases, dimerisation (C-terminal) domain"/>
    <property type="match status" value="1"/>
</dbReference>
<evidence type="ECO:0000256" key="5">
    <source>
        <dbReference type="ARBA" id="ARBA00022490"/>
    </source>
</evidence>
<dbReference type="FunFam" id="3.30.200.20:FF:000098">
    <property type="entry name" value="Nuclear receptor-binding protein 1"/>
    <property type="match status" value="1"/>
</dbReference>
<dbReference type="Pfam" id="PF02852">
    <property type="entry name" value="Pyr_redox_dim"/>
    <property type="match status" value="1"/>
</dbReference>
<dbReference type="FunFam" id="3.30.390.30:FF:000004">
    <property type="entry name" value="Thioredoxin reductase 1, cytoplasmic"/>
    <property type="match status" value="1"/>
</dbReference>
<dbReference type="SUPFAM" id="SSF56112">
    <property type="entry name" value="Protein kinase-like (PK-like)"/>
    <property type="match status" value="1"/>
</dbReference>
<evidence type="ECO:0000259" key="16">
    <source>
        <dbReference type="PROSITE" id="PS50011"/>
    </source>
</evidence>
<evidence type="ECO:0000256" key="7">
    <source>
        <dbReference type="ARBA" id="ARBA00022630"/>
    </source>
</evidence>
<dbReference type="AlphaFoldDB" id="A0A085LUI7"/>
<dbReference type="PROSITE" id="PS50011">
    <property type="entry name" value="PROTEIN_KINASE_DOM"/>
    <property type="match status" value="1"/>
</dbReference>
<feature type="compositionally biased region" description="Polar residues" evidence="15">
    <location>
        <begin position="534"/>
        <end position="555"/>
    </location>
</feature>
<evidence type="ECO:0000256" key="13">
    <source>
        <dbReference type="ARBA" id="ARBA00023284"/>
    </source>
</evidence>
<keyword evidence="19" id="KW-1185">Reference proteome</keyword>
<dbReference type="InterPro" id="IPR001245">
    <property type="entry name" value="Ser-Thr/Tyr_kinase_cat_dom"/>
</dbReference>
<feature type="region of interest" description="Disordered" evidence="15">
    <location>
        <begin position="521"/>
        <end position="556"/>
    </location>
</feature>
<evidence type="ECO:0000256" key="10">
    <source>
        <dbReference type="ARBA" id="ARBA00022933"/>
    </source>
</evidence>
<evidence type="ECO:0000313" key="17">
    <source>
        <dbReference type="EMBL" id="KFD48633.1"/>
    </source>
</evidence>
<keyword evidence="13 14" id="KW-0676">Redox-active center</keyword>
<dbReference type="SUPFAM" id="SSF51905">
    <property type="entry name" value="FAD/NAD(P)-binding domain"/>
    <property type="match status" value="2"/>
</dbReference>
<dbReference type="GO" id="GO:0034599">
    <property type="term" value="P:cellular response to oxidative stress"/>
    <property type="evidence" value="ECO:0007669"/>
    <property type="project" value="TreeGrafter"/>
</dbReference>
<dbReference type="InterPro" id="IPR011009">
    <property type="entry name" value="Kinase-like_dom_sf"/>
</dbReference>
<evidence type="ECO:0000313" key="18">
    <source>
        <dbReference type="EMBL" id="KFD62253.1"/>
    </source>
</evidence>
<dbReference type="PANTHER" id="PTHR42737:SF8">
    <property type="entry name" value="THIOREDOXIN-DISULFIDE REDUCTASE"/>
    <property type="match status" value="1"/>
</dbReference>
<evidence type="ECO:0000256" key="11">
    <source>
        <dbReference type="ARBA" id="ARBA00023002"/>
    </source>
</evidence>
<comment type="subcellular location">
    <subcellularLocation>
        <location evidence="2">Cytoplasm</location>
    </subcellularLocation>
</comment>
<dbReference type="Proteomes" id="UP000030764">
    <property type="component" value="Unassembled WGS sequence"/>
</dbReference>
<dbReference type="GO" id="GO:0045454">
    <property type="term" value="P:cell redox homeostasis"/>
    <property type="evidence" value="ECO:0007669"/>
    <property type="project" value="InterPro"/>
</dbReference>
<feature type="region of interest" description="Disordered" evidence="15">
    <location>
        <begin position="136"/>
        <end position="155"/>
    </location>
</feature>
<dbReference type="InterPro" id="IPR004099">
    <property type="entry name" value="Pyr_nucl-diS_OxRdtase_dimer"/>
</dbReference>
<proteinExistence type="inferred from homology"/>
<evidence type="ECO:0000256" key="9">
    <source>
        <dbReference type="ARBA" id="ARBA00022857"/>
    </source>
</evidence>
<dbReference type="GO" id="GO:0004791">
    <property type="term" value="F:thioredoxin-disulfide reductase (NADPH) activity"/>
    <property type="evidence" value="ECO:0007669"/>
    <property type="project" value="UniProtKB-EC"/>
</dbReference>
<dbReference type="GO" id="GO:0004672">
    <property type="term" value="F:protein kinase activity"/>
    <property type="evidence" value="ECO:0007669"/>
    <property type="project" value="InterPro"/>
</dbReference>
<comment type="cofactor">
    <cofactor evidence="1">
        <name>FAD</name>
        <dbReference type="ChEBI" id="CHEBI:57692"/>
    </cofactor>
</comment>
<dbReference type="GO" id="GO:0006749">
    <property type="term" value="P:glutathione metabolic process"/>
    <property type="evidence" value="ECO:0007669"/>
    <property type="project" value="TreeGrafter"/>
</dbReference>
<evidence type="ECO:0000256" key="2">
    <source>
        <dbReference type="ARBA" id="ARBA00004496"/>
    </source>
</evidence>
<keyword evidence="9" id="KW-0521">NADP</keyword>
<keyword evidence="8 14" id="KW-0274">FAD</keyword>
<dbReference type="FunFam" id="3.50.50.60:FF:000200">
    <property type="entry name" value="Thioredoxin reductase 2, mitochondrial"/>
    <property type="match status" value="1"/>
</dbReference>
<sequence>MPPIPEANKASVDNLEALLRTITEKKVVVIVDDHTVSEIDATLKNFGCEYSLVDLKNVPGKNTYGEVTFWRGVVLHDGDKPLPVAWQPVVSVRKSEIDFSFVNFRGSQSYVKVVLRSFLSSRVDLIAKNMEVPKSVEKPKAASETSPAADSDEDTDVILEESPCGRWQKRREKVRQRDVPGVDIAYLAMDSELGVEVVWNEVHFADRKRFLAEEEGVRSVFDKLIKLDHPNLIKVHSYWMDRESEKPRVIFITEYMSSGTISQFLKRTSQSSKALSIKSWKKWCIPVLWALDYLHSFDPPIVHCNLTCNTLFIQQNGLIKMVCVTPDAMQLYIRQSRENPRNLHYIAPEYQQGKPVAPPIDIYAFGVCALEMATLGFRSLGADIPVVTKDIIDKVTQTLEHPLQMDLICRCVQSDPAARPTAHELLFHRALFEVPSLKLLCCHTLVRDSSCADSDVRISSSKGDKERILAEVVHSNGAPVPCKQGDVAVVDLDKMIEDVRNGIYPLTIFRRRLSRQISVVRGPGTASPVDATEVTDQTNGGSSTGDLESSENQYPPETRRVVEMSADVKPSDSKSAKMLTLMFRFQDNLHRELVGEFADSETAHGLVEELVRLGFVSDNDREMVADTIADSMAHYGLADTIAEKEKLKISMRLLQHWSKIPLLKYHLVLKITFSFESYYLERQSIVKSLLSYAGREQLPLVFVKGDCVGCACDLEELNKRGLLKECLEDHKYDLVVLGGGSGGLAAAKEAAFFGKRVAVLDYVVPSPVGTSWGLGGTCVNVGCIPKKLMHRTAILGHCVEDAKQFGWQVEEKPRHDWKAMTDAIQGHISSLNWGHRVALREKSVVYLNAFGSFVGSHSLKAVDKRGKEQLVTSDRFLIATGLRPRYLNIPGAKEYCITSDDLFSLSYCPGKTLCVGASYVSLECAGFLRGIGLDVTVMIERLEEGKPGLLRVIAEKSGGEIIEDTYNTVLLAIGRDALTDSLNLDMLGVKRNEKNKKVICRPNEQSVSVPYIYAIGDVLDGGLELTPVAIKAGKMLARRLFGASPYLCDYQNVPTTVFTPLEYGSCGLAEEKAIEKYGKENIEVFHAFFTPLEFTVPKRVDSDHCYAKLVCNKADGMRVLGFHVLSPDAGEITQGFGIALRMKATKHDFDLLVGIHPTCAEIFTSLVVTKSSQQELKKGSC</sequence>
<accession>A0A085LUI7</accession>
<keyword evidence="10" id="KW-0712">Selenocysteine</keyword>
<dbReference type="InterPro" id="IPR036188">
    <property type="entry name" value="FAD/NAD-bd_sf"/>
</dbReference>
<dbReference type="GO" id="GO:0050660">
    <property type="term" value="F:flavin adenine dinucleotide binding"/>
    <property type="evidence" value="ECO:0007669"/>
    <property type="project" value="InterPro"/>
</dbReference>
<protein>
    <recommendedName>
        <fullName evidence="4">thioredoxin-disulfide reductase (NADPH)</fullName>
        <ecNumber evidence="4">1.8.1.9</ecNumber>
    </recommendedName>
</protein>
<dbReference type="GO" id="GO:0005524">
    <property type="term" value="F:ATP binding"/>
    <property type="evidence" value="ECO:0007669"/>
    <property type="project" value="InterPro"/>
</dbReference>